<comment type="subcellular location">
    <subcellularLocation>
        <location evidence="1">Cell membrane</location>
    </subcellularLocation>
</comment>
<evidence type="ECO:0000256" key="2">
    <source>
        <dbReference type="ARBA" id="ARBA00008053"/>
    </source>
</evidence>
<gene>
    <name evidence="7" type="ORF">GCM10008986_15800</name>
</gene>
<organism evidence="7 8">
    <name type="scientific">Salinibacillus aidingensis</name>
    <dbReference type="NCBI Taxonomy" id="237684"/>
    <lineage>
        <taxon>Bacteria</taxon>
        <taxon>Bacillati</taxon>
        <taxon>Bacillota</taxon>
        <taxon>Bacilli</taxon>
        <taxon>Bacillales</taxon>
        <taxon>Bacillaceae</taxon>
        <taxon>Salinibacillus</taxon>
    </lineage>
</organism>
<sequence length="378" mass="43587">MNIWITFLFMIIVGAVIGGMTNSLAIRMLFRPYKPKYIGSVKIPFTPGLIPKRQSELARQMGNTVVKHLLTPEGMKRKIQNPQFYQQVVSWIKQEIERLGMSDKTVQDLLQQLNLGLSDKELRKSSTSFIKKQINQWLRANEHQTFRALLPAEVLKKSEKYIPEFSTYLIEKVDQYISSEQGRQKIGRMAEGYLGGSGFFGHMVSSFLGEEGLADRIQPAISQYLKSEDAHQMVRGLIKQEWEKLQDKEVREMESHFITDRLKSDIADKLAGMIPLNELLHTRVKTIVTQYQDVIENRLIPHLVTMLQNYLEKNIEWLMSRLHLQELVKDEVENFEVHRLESMVLGISRRELKMITYLGAVLGGVIGFIQAIIVIVLT</sequence>
<dbReference type="PIRSF" id="PIRSF032178">
    <property type="entry name" value="UCP032178"/>
    <property type="match status" value="1"/>
</dbReference>
<evidence type="ECO:0000256" key="4">
    <source>
        <dbReference type="ARBA" id="ARBA00022989"/>
    </source>
</evidence>
<evidence type="ECO:0000313" key="8">
    <source>
        <dbReference type="Proteomes" id="UP001500880"/>
    </source>
</evidence>
<evidence type="ECO:0000256" key="5">
    <source>
        <dbReference type="ARBA" id="ARBA00023136"/>
    </source>
</evidence>
<dbReference type="InterPro" id="IPR007383">
    <property type="entry name" value="DUF445"/>
</dbReference>
<feature type="transmembrane region" description="Helical" evidence="6">
    <location>
        <begin position="6"/>
        <end position="30"/>
    </location>
</feature>
<keyword evidence="5 6" id="KW-0472">Membrane</keyword>
<keyword evidence="3 6" id="KW-0812">Transmembrane</keyword>
<evidence type="ECO:0000313" key="7">
    <source>
        <dbReference type="EMBL" id="GAA0490622.1"/>
    </source>
</evidence>
<name>A0ABN1B5S4_9BACI</name>
<comment type="caution">
    <text evidence="7">The sequence shown here is derived from an EMBL/GenBank/DDBJ whole genome shotgun (WGS) entry which is preliminary data.</text>
</comment>
<dbReference type="RefSeq" id="WP_343839562.1">
    <property type="nucleotide sequence ID" value="NZ_BAAADO010000003.1"/>
</dbReference>
<proteinExistence type="inferred from homology"/>
<dbReference type="Proteomes" id="UP001500880">
    <property type="component" value="Unassembled WGS sequence"/>
</dbReference>
<protein>
    <submittedName>
        <fullName evidence="7">DUF445 domain-containing protein</fullName>
    </submittedName>
</protein>
<dbReference type="PANTHER" id="PTHR35791:SF1">
    <property type="entry name" value="UPF0754 MEMBRANE PROTEIN YHEB"/>
    <property type="match status" value="1"/>
</dbReference>
<dbReference type="EMBL" id="BAAADO010000003">
    <property type="protein sequence ID" value="GAA0490622.1"/>
    <property type="molecule type" value="Genomic_DNA"/>
</dbReference>
<comment type="similarity">
    <text evidence="2">Belongs to the UPF0754 family.</text>
</comment>
<accession>A0ABN1B5S4</accession>
<evidence type="ECO:0000256" key="6">
    <source>
        <dbReference type="SAM" id="Phobius"/>
    </source>
</evidence>
<evidence type="ECO:0000256" key="1">
    <source>
        <dbReference type="ARBA" id="ARBA00004236"/>
    </source>
</evidence>
<dbReference type="InterPro" id="IPR016991">
    <property type="entry name" value="UCP032178"/>
</dbReference>
<feature type="transmembrane region" description="Helical" evidence="6">
    <location>
        <begin position="355"/>
        <end position="377"/>
    </location>
</feature>
<reference evidence="7 8" key="1">
    <citation type="journal article" date="2019" name="Int. J. Syst. Evol. Microbiol.">
        <title>The Global Catalogue of Microorganisms (GCM) 10K type strain sequencing project: providing services to taxonomists for standard genome sequencing and annotation.</title>
        <authorList>
            <consortium name="The Broad Institute Genomics Platform"/>
            <consortium name="The Broad Institute Genome Sequencing Center for Infectious Disease"/>
            <person name="Wu L."/>
            <person name="Ma J."/>
        </authorList>
    </citation>
    <scope>NUCLEOTIDE SEQUENCE [LARGE SCALE GENOMIC DNA]</scope>
    <source>
        <strain evidence="7 8">JCM 12389</strain>
    </source>
</reference>
<evidence type="ECO:0000256" key="3">
    <source>
        <dbReference type="ARBA" id="ARBA00022692"/>
    </source>
</evidence>
<keyword evidence="4 6" id="KW-1133">Transmembrane helix</keyword>
<dbReference type="Pfam" id="PF04286">
    <property type="entry name" value="DUF445"/>
    <property type="match status" value="1"/>
</dbReference>
<dbReference type="PANTHER" id="PTHR35791">
    <property type="entry name" value="UPF0754 MEMBRANE PROTEIN YHEB"/>
    <property type="match status" value="1"/>
</dbReference>
<keyword evidence="8" id="KW-1185">Reference proteome</keyword>